<dbReference type="EMBL" id="QKYT01000972">
    <property type="protein sequence ID" value="RIA80421.1"/>
    <property type="molecule type" value="Genomic_DNA"/>
</dbReference>
<name>A0A397SCG6_9GLOM</name>
<sequence length="212" mass="24494">MSCYSKTIALITSDDTCWNSYYFCFHNILKTEAILKALITKCSSEHIGTPSSSQTRTSHQHYKTDTMNLLLPLCDALNKLQKNVARLYEIAHYFGWIIKIFASHEDEEFGDHMISRLESCLAQWEQLLLLLSIILHPNEESDGDVDDSFKNVNNNNTSIINSEQWTKMIENWIEIVNTEEIQEDFIGESDKRPYDFEVSEHDTHPADNVLAK</sequence>
<accession>A0A397SCG6</accession>
<protein>
    <submittedName>
        <fullName evidence="1">Uncharacterized protein</fullName>
    </submittedName>
</protein>
<evidence type="ECO:0000313" key="1">
    <source>
        <dbReference type="EMBL" id="RIA80421.1"/>
    </source>
</evidence>
<dbReference type="Proteomes" id="UP000265703">
    <property type="component" value="Unassembled WGS sequence"/>
</dbReference>
<proteinExistence type="predicted"/>
<dbReference type="STRING" id="658196.A0A397SCG6"/>
<evidence type="ECO:0000313" key="2">
    <source>
        <dbReference type="Proteomes" id="UP000265703"/>
    </source>
</evidence>
<dbReference type="OrthoDB" id="2414273at2759"/>
<reference evidence="1 2" key="1">
    <citation type="submission" date="2018-06" db="EMBL/GenBank/DDBJ databases">
        <title>Comparative genomics reveals the genomic features of Rhizophagus irregularis, R. cerebriforme, R. diaphanum and Gigaspora rosea, and their symbiotic lifestyle signature.</title>
        <authorList>
            <person name="Morin E."/>
            <person name="San Clemente H."/>
            <person name="Chen E.C.H."/>
            <person name="De La Providencia I."/>
            <person name="Hainaut M."/>
            <person name="Kuo A."/>
            <person name="Kohler A."/>
            <person name="Murat C."/>
            <person name="Tang N."/>
            <person name="Roy S."/>
            <person name="Loubradou J."/>
            <person name="Henrissat B."/>
            <person name="Grigoriev I.V."/>
            <person name="Corradi N."/>
            <person name="Roux C."/>
            <person name="Martin F.M."/>
        </authorList>
    </citation>
    <scope>NUCLEOTIDE SEQUENCE [LARGE SCALE GENOMIC DNA]</scope>
    <source>
        <strain evidence="1 2">DAOM 227022</strain>
    </source>
</reference>
<gene>
    <name evidence="1" type="ORF">C1645_838733</name>
</gene>
<comment type="caution">
    <text evidence="1">The sequence shown here is derived from an EMBL/GenBank/DDBJ whole genome shotgun (WGS) entry which is preliminary data.</text>
</comment>
<organism evidence="1 2">
    <name type="scientific">Glomus cerebriforme</name>
    <dbReference type="NCBI Taxonomy" id="658196"/>
    <lineage>
        <taxon>Eukaryota</taxon>
        <taxon>Fungi</taxon>
        <taxon>Fungi incertae sedis</taxon>
        <taxon>Mucoromycota</taxon>
        <taxon>Glomeromycotina</taxon>
        <taxon>Glomeromycetes</taxon>
        <taxon>Glomerales</taxon>
        <taxon>Glomeraceae</taxon>
        <taxon>Glomus</taxon>
    </lineage>
</organism>
<keyword evidence="2" id="KW-1185">Reference proteome</keyword>
<dbReference type="AlphaFoldDB" id="A0A397SCG6"/>